<evidence type="ECO:0000313" key="7">
    <source>
        <dbReference type="Proteomes" id="UP000010467"/>
    </source>
</evidence>
<dbReference type="InterPro" id="IPR050187">
    <property type="entry name" value="Lipid_Phosphate_FormReg"/>
</dbReference>
<dbReference type="InterPro" id="IPR045540">
    <property type="entry name" value="YegS/DAGK_C"/>
</dbReference>
<dbReference type="GO" id="GO:0016301">
    <property type="term" value="F:kinase activity"/>
    <property type="evidence" value="ECO:0007669"/>
    <property type="project" value="UniProtKB-KW"/>
</dbReference>
<dbReference type="GO" id="GO:0005524">
    <property type="term" value="F:ATP binding"/>
    <property type="evidence" value="ECO:0007669"/>
    <property type="project" value="UniProtKB-KW"/>
</dbReference>
<dbReference type="PANTHER" id="PTHR12358">
    <property type="entry name" value="SPHINGOSINE KINASE"/>
    <property type="match status" value="1"/>
</dbReference>
<accession>L0A489</accession>
<feature type="domain" description="DAGKc" evidence="5">
    <location>
        <begin position="7"/>
        <end position="135"/>
    </location>
</feature>
<dbReference type="eggNOG" id="COG1597">
    <property type="taxonomic scope" value="Bacteria"/>
</dbReference>
<dbReference type="PANTHER" id="PTHR12358:SF106">
    <property type="entry name" value="LIPID KINASE YEGS"/>
    <property type="match status" value="1"/>
</dbReference>
<evidence type="ECO:0000313" key="6">
    <source>
        <dbReference type="EMBL" id="AFZ68651.1"/>
    </source>
</evidence>
<organism evidence="6 7">
    <name type="scientific">Deinococcus peraridilitoris (strain DSM 19664 / LMG 22246 / CIP 109416 / KR-200)</name>
    <dbReference type="NCBI Taxonomy" id="937777"/>
    <lineage>
        <taxon>Bacteria</taxon>
        <taxon>Thermotogati</taxon>
        <taxon>Deinococcota</taxon>
        <taxon>Deinococci</taxon>
        <taxon>Deinococcales</taxon>
        <taxon>Deinococcaceae</taxon>
        <taxon>Deinococcus</taxon>
    </lineage>
</organism>
<dbReference type="KEGG" id="dpd:Deipe_3208"/>
<gene>
    <name evidence="6" type="ordered locus">Deipe_3208</name>
</gene>
<dbReference type="AlphaFoldDB" id="L0A489"/>
<keyword evidence="7" id="KW-1185">Reference proteome</keyword>
<dbReference type="InterPro" id="IPR016064">
    <property type="entry name" value="NAD/diacylglycerol_kinase_sf"/>
</dbReference>
<keyword evidence="2" id="KW-0547">Nucleotide-binding</keyword>
<dbReference type="EMBL" id="CP003382">
    <property type="protein sequence ID" value="AFZ68651.1"/>
    <property type="molecule type" value="Genomic_DNA"/>
</dbReference>
<evidence type="ECO:0000256" key="3">
    <source>
        <dbReference type="ARBA" id="ARBA00022777"/>
    </source>
</evidence>
<evidence type="ECO:0000256" key="1">
    <source>
        <dbReference type="ARBA" id="ARBA00022679"/>
    </source>
</evidence>
<keyword evidence="3 6" id="KW-0418">Kinase</keyword>
<dbReference type="SMART" id="SM00046">
    <property type="entry name" value="DAGKc"/>
    <property type="match status" value="1"/>
</dbReference>
<evidence type="ECO:0000256" key="4">
    <source>
        <dbReference type="ARBA" id="ARBA00022840"/>
    </source>
</evidence>
<evidence type="ECO:0000259" key="5">
    <source>
        <dbReference type="PROSITE" id="PS50146"/>
    </source>
</evidence>
<name>L0A489_DEIPD</name>
<dbReference type="Gene3D" id="2.60.200.40">
    <property type="match status" value="1"/>
</dbReference>
<dbReference type="InterPro" id="IPR001206">
    <property type="entry name" value="Diacylglycerol_kinase_cat_dom"/>
</dbReference>
<dbReference type="Proteomes" id="UP000010467">
    <property type="component" value="Chromosome"/>
</dbReference>
<keyword evidence="1" id="KW-0808">Transferase</keyword>
<dbReference type="Pfam" id="PF19279">
    <property type="entry name" value="YegS_C"/>
    <property type="match status" value="1"/>
</dbReference>
<evidence type="ECO:0000256" key="2">
    <source>
        <dbReference type="ARBA" id="ARBA00022741"/>
    </source>
</evidence>
<proteinExistence type="predicted"/>
<reference evidence="7" key="1">
    <citation type="submission" date="2012-03" db="EMBL/GenBank/DDBJ databases">
        <title>Complete sequence of chromosome of Deinococcus peraridilitoris DSM 19664.</title>
        <authorList>
            <person name="Lucas S."/>
            <person name="Copeland A."/>
            <person name="Lapidus A."/>
            <person name="Glavina del Rio T."/>
            <person name="Dalin E."/>
            <person name="Tice H."/>
            <person name="Bruce D."/>
            <person name="Goodwin L."/>
            <person name="Pitluck S."/>
            <person name="Peters L."/>
            <person name="Mikhailova N."/>
            <person name="Lu M."/>
            <person name="Kyrpides N."/>
            <person name="Mavromatis K."/>
            <person name="Ivanova N."/>
            <person name="Brettin T."/>
            <person name="Detter J.C."/>
            <person name="Han C."/>
            <person name="Larimer F."/>
            <person name="Land M."/>
            <person name="Hauser L."/>
            <person name="Markowitz V."/>
            <person name="Cheng J.-F."/>
            <person name="Hugenholtz P."/>
            <person name="Woyke T."/>
            <person name="Wu D."/>
            <person name="Pukall R."/>
            <person name="Steenblock K."/>
            <person name="Brambilla E."/>
            <person name="Klenk H.-P."/>
            <person name="Eisen J.A."/>
        </authorList>
    </citation>
    <scope>NUCLEOTIDE SEQUENCE [LARGE SCALE GENOMIC DNA]</scope>
    <source>
        <strain evidence="7">DSM 19664 / LMG 22246 / CIP 109416 / KR-200</strain>
    </source>
</reference>
<dbReference type="PROSITE" id="PS50146">
    <property type="entry name" value="DAGK"/>
    <property type="match status" value="1"/>
</dbReference>
<dbReference type="STRING" id="937777.Deipe_3208"/>
<dbReference type="RefSeq" id="WP_015236949.1">
    <property type="nucleotide sequence ID" value="NC_019793.1"/>
</dbReference>
<keyword evidence="4" id="KW-0067">ATP-binding</keyword>
<dbReference type="SUPFAM" id="SSF111331">
    <property type="entry name" value="NAD kinase/diacylglycerol kinase-like"/>
    <property type="match status" value="1"/>
</dbReference>
<dbReference type="HOGENOM" id="CLU_045532_0_1_0"/>
<protein>
    <submittedName>
        <fullName evidence="6">Sphingosine/diacylglycerol kinase-like enzyme</fullName>
    </submittedName>
</protein>
<dbReference type="InterPro" id="IPR017438">
    <property type="entry name" value="ATP-NAD_kinase_N"/>
</dbReference>
<dbReference type="PATRIC" id="fig|937777.3.peg.3224"/>
<dbReference type="Gene3D" id="3.40.50.10330">
    <property type="entry name" value="Probable inorganic polyphosphate/atp-NAD kinase, domain 1"/>
    <property type="match status" value="1"/>
</dbReference>
<dbReference type="Pfam" id="PF00781">
    <property type="entry name" value="DAGK_cat"/>
    <property type="match status" value="1"/>
</dbReference>
<sequence>MSMTEGQAPPSFAVVLNPHAGRGVALRAWPRLERELQARGLRFDLILATTPEDALLRVARLPFCQSVLAVGGDGTVRALLPALVGTGRALGIVPLGSGNDFAGMLGLRSGNFRQALDRLAAAPRAVDALWVDAGQGRTFVLNGFGMGFDALVASLMLQTPARLNGFSRYAWGALRGVRSLYHHQVEVTLDSALMYRGPSPLVAVMNGTRYGGGFQISPESDARDGRLDVVLASRLSRGQLTLLMGSVLRGAHLDDPRVRCGRGREVRVSWSVPTHLHLDGDVGGEVSSVSAGVQPGAVLLY</sequence>
<dbReference type="GO" id="GO:0005886">
    <property type="term" value="C:plasma membrane"/>
    <property type="evidence" value="ECO:0007669"/>
    <property type="project" value="TreeGrafter"/>
</dbReference>